<feature type="coiled-coil region" evidence="11">
    <location>
        <begin position="76"/>
        <end position="110"/>
    </location>
</feature>
<keyword evidence="7" id="KW-1005">Bacterial flagellum biogenesis</keyword>
<dbReference type="GO" id="GO:0071973">
    <property type="term" value="P:bacterial-type flagellum-dependent cell motility"/>
    <property type="evidence" value="ECO:0007669"/>
    <property type="project" value="InterPro"/>
</dbReference>
<organism evidence="12">
    <name type="scientific">Thermosulfidibacter takaii</name>
    <dbReference type="NCBI Taxonomy" id="412593"/>
    <lineage>
        <taxon>Bacteria</taxon>
        <taxon>Pseudomonadati</taxon>
        <taxon>Thermosulfidibacterota</taxon>
        <taxon>Thermosulfidibacteria</taxon>
        <taxon>Thermosulfidibacterales</taxon>
        <taxon>Thermosulfidibacteraceae</taxon>
    </lineage>
</organism>
<reference evidence="12" key="1">
    <citation type="journal article" date="2020" name="mSystems">
        <title>Genome- and Community-Level Interaction Insights into Carbon Utilization and Element Cycling Functions of Hydrothermarchaeota in Hydrothermal Sediment.</title>
        <authorList>
            <person name="Zhou Z."/>
            <person name="Liu Y."/>
            <person name="Xu W."/>
            <person name="Pan J."/>
            <person name="Luo Z.H."/>
            <person name="Li M."/>
        </authorList>
    </citation>
    <scope>NUCLEOTIDE SEQUENCE [LARGE SCALE GENOMIC DNA]</scope>
    <source>
        <strain evidence="12">HyVt-115</strain>
    </source>
</reference>
<comment type="subcellular location">
    <subcellularLocation>
        <location evidence="1">Cell membrane</location>
        <topology evidence="1">Peripheral membrane protein</topology>
        <orientation evidence="1">Cytoplasmic side</orientation>
    </subcellularLocation>
</comment>
<keyword evidence="10" id="KW-1006">Bacterial flagellum protein export</keyword>
<evidence type="ECO:0000256" key="7">
    <source>
        <dbReference type="ARBA" id="ARBA00022795"/>
    </source>
</evidence>
<accession>A0A7C0U6E9</accession>
<dbReference type="GO" id="GO:0015031">
    <property type="term" value="P:protein transport"/>
    <property type="evidence" value="ECO:0007669"/>
    <property type="project" value="UniProtKB-KW"/>
</dbReference>
<evidence type="ECO:0000256" key="6">
    <source>
        <dbReference type="ARBA" id="ARBA00022500"/>
    </source>
</evidence>
<dbReference type="Gene3D" id="1.10.287.1700">
    <property type="match status" value="1"/>
</dbReference>
<evidence type="ECO:0000256" key="5">
    <source>
        <dbReference type="ARBA" id="ARBA00022475"/>
    </source>
</evidence>
<proteinExistence type="inferred from homology"/>
<comment type="caution">
    <text evidence="12">The sequence shown here is derived from an EMBL/GenBank/DDBJ whole genome shotgun (WGS) entry which is preliminary data.</text>
</comment>
<evidence type="ECO:0000256" key="11">
    <source>
        <dbReference type="SAM" id="Coils"/>
    </source>
</evidence>
<dbReference type="InterPro" id="IPR012823">
    <property type="entry name" value="Flagell_FliJ"/>
</dbReference>
<keyword evidence="9" id="KW-0472">Membrane</keyword>
<comment type="similarity">
    <text evidence="2">Belongs to the FliJ family.</text>
</comment>
<evidence type="ECO:0000256" key="1">
    <source>
        <dbReference type="ARBA" id="ARBA00004413"/>
    </source>
</evidence>
<keyword evidence="11" id="KW-0175">Coiled coil</keyword>
<evidence type="ECO:0000256" key="9">
    <source>
        <dbReference type="ARBA" id="ARBA00023136"/>
    </source>
</evidence>
<dbReference type="GO" id="GO:0044781">
    <property type="term" value="P:bacterial-type flagellum organization"/>
    <property type="evidence" value="ECO:0007669"/>
    <property type="project" value="UniProtKB-KW"/>
</dbReference>
<dbReference type="EMBL" id="DQWS01000085">
    <property type="protein sequence ID" value="HDD52870.1"/>
    <property type="molecule type" value="Genomic_DNA"/>
</dbReference>
<sequence>MKFRFRVVIGYLMGMEDRLVMELSRLRREAESIRSEMESVTLGVRTGVARAVGSGELWGGEVQILGDLVEGSRVRLADLGRRLEYLEREIEEKRDQLLDLVKRRKGLEKLRARWLEKIKLERERSEQRFLDEIGIRYFGRSLV</sequence>
<dbReference type="Pfam" id="PF02050">
    <property type="entry name" value="FliJ"/>
    <property type="match status" value="1"/>
</dbReference>
<keyword evidence="4" id="KW-0813">Transport</keyword>
<dbReference type="GO" id="GO:0009288">
    <property type="term" value="C:bacterial-type flagellum"/>
    <property type="evidence" value="ECO:0007669"/>
    <property type="project" value="InterPro"/>
</dbReference>
<evidence type="ECO:0000313" key="12">
    <source>
        <dbReference type="EMBL" id="HDD52870.1"/>
    </source>
</evidence>
<protein>
    <recommendedName>
        <fullName evidence="3">Flagellar FliJ protein</fullName>
    </recommendedName>
</protein>
<evidence type="ECO:0000256" key="10">
    <source>
        <dbReference type="ARBA" id="ARBA00023225"/>
    </source>
</evidence>
<keyword evidence="5" id="KW-1003">Cell membrane</keyword>
<dbReference type="InterPro" id="IPR053716">
    <property type="entry name" value="Flag_assembly_chemotaxis_eff"/>
</dbReference>
<evidence type="ECO:0000256" key="2">
    <source>
        <dbReference type="ARBA" id="ARBA00010004"/>
    </source>
</evidence>
<keyword evidence="8" id="KW-0653">Protein transport</keyword>
<evidence type="ECO:0000256" key="3">
    <source>
        <dbReference type="ARBA" id="ARBA00020392"/>
    </source>
</evidence>
<name>A0A7C0U6E9_9BACT</name>
<evidence type="ECO:0000256" key="8">
    <source>
        <dbReference type="ARBA" id="ARBA00022927"/>
    </source>
</evidence>
<dbReference type="Proteomes" id="UP000885690">
    <property type="component" value="Unassembled WGS sequence"/>
</dbReference>
<gene>
    <name evidence="12" type="ORF">ENF32_02220</name>
</gene>
<dbReference type="AlphaFoldDB" id="A0A7C0U6E9"/>
<dbReference type="GO" id="GO:0006935">
    <property type="term" value="P:chemotaxis"/>
    <property type="evidence" value="ECO:0007669"/>
    <property type="project" value="UniProtKB-KW"/>
</dbReference>
<evidence type="ECO:0000256" key="4">
    <source>
        <dbReference type="ARBA" id="ARBA00022448"/>
    </source>
</evidence>
<dbReference type="GO" id="GO:0005886">
    <property type="term" value="C:plasma membrane"/>
    <property type="evidence" value="ECO:0007669"/>
    <property type="project" value="UniProtKB-SubCell"/>
</dbReference>
<keyword evidence="6" id="KW-0145">Chemotaxis</keyword>